<accession>A0A7C1FH01</accession>
<comment type="similarity">
    <text evidence="1">Belongs to the metallophosphoesterase superfamily. YfcE family.</text>
</comment>
<evidence type="ECO:0000256" key="1">
    <source>
        <dbReference type="ARBA" id="ARBA00008950"/>
    </source>
</evidence>
<dbReference type="AlphaFoldDB" id="A0A7C1FH01"/>
<evidence type="ECO:0000259" key="2">
    <source>
        <dbReference type="PROSITE" id="PS50206"/>
    </source>
</evidence>
<comment type="caution">
    <text evidence="3">The sequence shown here is derived from an EMBL/GenBank/DDBJ whole genome shotgun (WGS) entry which is preliminary data.</text>
</comment>
<dbReference type="InterPro" id="IPR001763">
    <property type="entry name" value="Rhodanese-like_dom"/>
</dbReference>
<protein>
    <recommendedName>
        <fullName evidence="2">Rhodanese domain-containing protein</fullName>
    </recommendedName>
</protein>
<dbReference type="SUPFAM" id="SSF56300">
    <property type="entry name" value="Metallo-dependent phosphatases"/>
    <property type="match status" value="1"/>
</dbReference>
<name>A0A7C1FH01_9CHLR</name>
<evidence type="ECO:0000313" key="3">
    <source>
        <dbReference type="EMBL" id="HDX30114.1"/>
    </source>
</evidence>
<dbReference type="PROSITE" id="PS50206">
    <property type="entry name" value="RHODANESE_3"/>
    <property type="match status" value="1"/>
</dbReference>
<sequence length="220" mass="23843">MRTAVFADLHDNYTGLTAVLDDAQAQQADRFIFLGDAGHHPRILAALQARGIPCVYGNWEVSGLRRLSGSLAEWVGSWPALIREDGAAYCHASPEMPAPLPTTAAAAAWLKTGMSWSALFPRLHRDIDALWNALAWMHSHDVHVLFHGHTHVQMAWVWNPTTNKLRSLAGPATIHLSSAEHTIIGVGSAGVPEDGGALRYALYDDAAGVVDLRRVEGEGM</sequence>
<dbReference type="InterPro" id="IPR024654">
    <property type="entry name" value="Calcineurin-like_PHP_lpxH"/>
</dbReference>
<organism evidence="3">
    <name type="scientific">Caldilinea aerophila</name>
    <dbReference type="NCBI Taxonomy" id="133453"/>
    <lineage>
        <taxon>Bacteria</taxon>
        <taxon>Bacillati</taxon>
        <taxon>Chloroflexota</taxon>
        <taxon>Caldilineae</taxon>
        <taxon>Caldilineales</taxon>
        <taxon>Caldilineaceae</taxon>
        <taxon>Caldilinea</taxon>
    </lineage>
</organism>
<dbReference type="EMBL" id="DSMG01000016">
    <property type="protein sequence ID" value="HDX30114.1"/>
    <property type="molecule type" value="Genomic_DNA"/>
</dbReference>
<proteinExistence type="inferred from homology"/>
<gene>
    <name evidence="3" type="ORF">ENQ20_01320</name>
</gene>
<dbReference type="InterPro" id="IPR029052">
    <property type="entry name" value="Metallo-depent_PP-like"/>
</dbReference>
<dbReference type="Gene3D" id="3.60.21.10">
    <property type="match status" value="1"/>
</dbReference>
<reference evidence="3" key="1">
    <citation type="journal article" date="2020" name="mSystems">
        <title>Genome- and Community-Level Interaction Insights into Carbon Utilization and Element Cycling Functions of Hydrothermarchaeota in Hydrothermal Sediment.</title>
        <authorList>
            <person name="Zhou Z."/>
            <person name="Liu Y."/>
            <person name="Xu W."/>
            <person name="Pan J."/>
            <person name="Luo Z.H."/>
            <person name="Li M."/>
        </authorList>
    </citation>
    <scope>NUCLEOTIDE SEQUENCE [LARGE SCALE GENOMIC DNA]</scope>
    <source>
        <strain evidence="3">SpSt-289</strain>
    </source>
</reference>
<dbReference type="Pfam" id="PF12850">
    <property type="entry name" value="Metallophos_2"/>
    <property type="match status" value="1"/>
</dbReference>
<feature type="domain" description="Rhodanese" evidence="2">
    <location>
        <begin position="16"/>
        <end position="83"/>
    </location>
</feature>
<dbReference type="CDD" id="cd00838">
    <property type="entry name" value="MPP_superfamily"/>
    <property type="match status" value="1"/>
</dbReference>